<evidence type="ECO:0000313" key="1">
    <source>
        <dbReference type="EMBL" id="QHU19940.1"/>
    </source>
</evidence>
<reference evidence="1" key="1">
    <citation type="journal article" date="2020" name="Nature">
        <title>Giant virus diversity and host interactions through global metagenomics.</title>
        <authorList>
            <person name="Schulz F."/>
            <person name="Roux S."/>
            <person name="Paez-Espino D."/>
            <person name="Jungbluth S."/>
            <person name="Walsh D.A."/>
            <person name="Denef V.J."/>
            <person name="McMahon K.D."/>
            <person name="Konstantinidis K.T."/>
            <person name="Eloe-Fadrosh E.A."/>
            <person name="Kyrpides N.C."/>
            <person name="Woyke T."/>
        </authorList>
    </citation>
    <scope>NUCLEOTIDE SEQUENCE</scope>
    <source>
        <strain evidence="1">GVMAG-S-3300013014-113</strain>
    </source>
</reference>
<proteinExistence type="predicted"/>
<sequence>MYDIINIESDICNNEISVTSSSKFFIGQKVIRMHENKEATILALDLQSNNTALRENIYLIEYSEGATTGNDGTGYWPESCLEAVIV</sequence>
<dbReference type="EMBL" id="MN740960">
    <property type="protein sequence ID" value="QHU19940.1"/>
    <property type="molecule type" value="Genomic_DNA"/>
</dbReference>
<dbReference type="AlphaFoldDB" id="A0A6C0KT73"/>
<accession>A0A6C0KT73</accession>
<protein>
    <submittedName>
        <fullName evidence="1">Uncharacterized protein</fullName>
    </submittedName>
</protein>
<organism evidence="1">
    <name type="scientific">viral metagenome</name>
    <dbReference type="NCBI Taxonomy" id="1070528"/>
    <lineage>
        <taxon>unclassified sequences</taxon>
        <taxon>metagenomes</taxon>
        <taxon>organismal metagenomes</taxon>
    </lineage>
</organism>
<name>A0A6C0KT73_9ZZZZ</name>